<evidence type="ECO:0000313" key="3">
    <source>
        <dbReference type="Proteomes" id="UP001501509"/>
    </source>
</evidence>
<evidence type="ECO:0000259" key="1">
    <source>
        <dbReference type="Pfam" id="PF00733"/>
    </source>
</evidence>
<dbReference type="EMBL" id="BAAATD010000012">
    <property type="protein sequence ID" value="GAA2625409.1"/>
    <property type="molecule type" value="Genomic_DNA"/>
</dbReference>
<organism evidence="2 3">
    <name type="scientific">Actinomadura fulvescens</name>
    <dbReference type="NCBI Taxonomy" id="46160"/>
    <lineage>
        <taxon>Bacteria</taxon>
        <taxon>Bacillati</taxon>
        <taxon>Actinomycetota</taxon>
        <taxon>Actinomycetes</taxon>
        <taxon>Streptosporangiales</taxon>
        <taxon>Thermomonosporaceae</taxon>
        <taxon>Actinomadura</taxon>
    </lineage>
</organism>
<dbReference type="InterPro" id="IPR001962">
    <property type="entry name" value="Asn_synthase"/>
</dbReference>
<name>A0ABN3QFS7_9ACTN</name>
<evidence type="ECO:0000313" key="2">
    <source>
        <dbReference type="EMBL" id="GAA2625409.1"/>
    </source>
</evidence>
<comment type="caution">
    <text evidence="2">The sequence shown here is derived from an EMBL/GenBank/DDBJ whole genome shotgun (WGS) entry which is preliminary data.</text>
</comment>
<dbReference type="Gene3D" id="3.40.50.620">
    <property type="entry name" value="HUPs"/>
    <property type="match status" value="1"/>
</dbReference>
<dbReference type="Pfam" id="PF00733">
    <property type="entry name" value="Asn_synthase"/>
    <property type="match status" value="1"/>
</dbReference>
<gene>
    <name evidence="2" type="ORF">GCM10010411_72600</name>
</gene>
<dbReference type="RefSeq" id="WP_344547018.1">
    <property type="nucleotide sequence ID" value="NZ_BAAATD010000012.1"/>
</dbReference>
<feature type="domain" description="Asparagine synthetase" evidence="1">
    <location>
        <begin position="213"/>
        <end position="598"/>
    </location>
</feature>
<sequence length="617" mass="67585">MNGAPARSWFVVLPDNGSAEQVAGRLGDLAARRISHASGRAWLLGCWDEAEVTEGQAGPTRVVLIGQHAATAEDLTRAAGRIRTVSDADRLARRLTGASHLLVSAGGLSRVQGTISSVRRVFHAVVDGVTVAADQAHVLGGLLGGEIDEEALALHLLDPNILYPLAGRPVWRGVQVLPGDRYLVLEGSQPVRQVRWWEVPEPVVPMSQGAVALREALSTAVEARTRGRDLVSSDLGGLDSTAVCSLAARGEAPLVAYTAASIDPHADDVHWSHITVAGLGNVEHHIVPAEEMPLVYHGLLGREDLDGRLDEPCPLAVDRDRVLVIARRAAERGSRLHLAGLGGDEMLYGSVAHLHAMLRRQPRLAWRHLRGFSAKYRWPRGRVLRQLLDNSAYHVWLGRVADRLTEPQPGVDEPLFDWGFEPRLPPWTAPDTVASVRALIREEAHRGTPPLAGTHGQHRELESIRFVSRIARQLGQMVADFGIAYGTPYYDDRALEAALSVRPQERVSPWRYKPLILEAMRGIVPEESRVRQTKAAGTCDEDPGLRRHRAELLELWEDSRLHRLGLIDASAVRTASTRPQPLEEVGEIYQTVACELWLRAHMSLISSPGRSDGSQTA</sequence>
<reference evidence="2 3" key="1">
    <citation type="journal article" date="2019" name="Int. J. Syst. Evol. Microbiol.">
        <title>The Global Catalogue of Microorganisms (GCM) 10K type strain sequencing project: providing services to taxonomists for standard genome sequencing and annotation.</title>
        <authorList>
            <consortium name="The Broad Institute Genomics Platform"/>
            <consortium name="The Broad Institute Genome Sequencing Center for Infectious Disease"/>
            <person name="Wu L."/>
            <person name="Ma J."/>
        </authorList>
    </citation>
    <scope>NUCLEOTIDE SEQUENCE [LARGE SCALE GENOMIC DNA]</scope>
    <source>
        <strain evidence="2 3">JCM 6833</strain>
    </source>
</reference>
<protein>
    <submittedName>
        <fullName evidence="2">Lasso peptide isopeptide bond-forming cyclase</fullName>
    </submittedName>
</protein>
<dbReference type="Proteomes" id="UP001501509">
    <property type="component" value="Unassembled WGS sequence"/>
</dbReference>
<proteinExistence type="predicted"/>
<accession>A0ABN3QFS7</accession>
<dbReference type="SUPFAM" id="SSF52402">
    <property type="entry name" value="Adenine nucleotide alpha hydrolases-like"/>
    <property type="match status" value="1"/>
</dbReference>
<keyword evidence="3" id="KW-1185">Reference proteome</keyword>
<dbReference type="InterPro" id="IPR014729">
    <property type="entry name" value="Rossmann-like_a/b/a_fold"/>
</dbReference>